<dbReference type="GO" id="GO:0003700">
    <property type="term" value="F:DNA-binding transcription factor activity"/>
    <property type="evidence" value="ECO:0007669"/>
    <property type="project" value="InterPro"/>
</dbReference>
<sequence>MHPLPDFEAWAIFARVVDTGSFAKAAESLAMSQPTISKAISRLEQRLGTALLYRTSRRLSLTPTGRMAMERAIRIMNEGEAVEAEASAQAATPHGTVRVAAPMSFGLKYLTPLVPAFLDRYPDVNIELALDDTLVDVVADGFDVALRIAELADSSLRSRQLCAVRRPLVASPGYLDRHGRPRHPRELEHHACLIYTNLPTPGLWRFSHATEGECAVPVKGKMWSNNAEALGPALLAGHGLALQPEFVVWEALSRGELEEVLPEWQIARIHLNLITPPGVLRPARVTALLDYLGECLASTPWAHTNDSPFPANAEGRPPGQRRSRT</sequence>
<evidence type="ECO:0000259" key="6">
    <source>
        <dbReference type="PROSITE" id="PS50931"/>
    </source>
</evidence>
<dbReference type="Pfam" id="PF00126">
    <property type="entry name" value="HTH_1"/>
    <property type="match status" value="1"/>
</dbReference>
<feature type="domain" description="HTH lysR-type" evidence="6">
    <location>
        <begin position="5"/>
        <end position="62"/>
    </location>
</feature>
<dbReference type="SUPFAM" id="SSF53850">
    <property type="entry name" value="Periplasmic binding protein-like II"/>
    <property type="match status" value="1"/>
</dbReference>
<dbReference type="RefSeq" id="WP_011493372.1">
    <property type="nucleotide sequence ID" value="NC_007953.1"/>
</dbReference>
<dbReference type="Gene3D" id="1.10.10.10">
    <property type="entry name" value="Winged helix-like DNA-binding domain superfamily/Winged helix DNA-binding domain"/>
    <property type="match status" value="1"/>
</dbReference>
<dbReference type="PANTHER" id="PTHR30537">
    <property type="entry name" value="HTH-TYPE TRANSCRIPTIONAL REGULATOR"/>
    <property type="match status" value="1"/>
</dbReference>
<evidence type="ECO:0000256" key="3">
    <source>
        <dbReference type="ARBA" id="ARBA00023125"/>
    </source>
</evidence>
<dbReference type="PROSITE" id="PS50931">
    <property type="entry name" value="HTH_LYSR"/>
    <property type="match status" value="1"/>
</dbReference>
<dbReference type="KEGG" id="bxe:Bxe_C0187"/>
<evidence type="ECO:0000256" key="1">
    <source>
        <dbReference type="ARBA" id="ARBA00009437"/>
    </source>
</evidence>
<dbReference type="CDD" id="cd08422">
    <property type="entry name" value="PBP2_CrgA_like"/>
    <property type="match status" value="1"/>
</dbReference>
<dbReference type="GO" id="GO:0043565">
    <property type="term" value="F:sequence-specific DNA binding"/>
    <property type="evidence" value="ECO:0007669"/>
    <property type="project" value="TreeGrafter"/>
</dbReference>
<dbReference type="InterPro" id="IPR036390">
    <property type="entry name" value="WH_DNA-bd_sf"/>
</dbReference>
<dbReference type="EMBL" id="CP000272">
    <property type="protein sequence ID" value="ABE36112.1"/>
    <property type="molecule type" value="Genomic_DNA"/>
</dbReference>
<keyword evidence="2" id="KW-0805">Transcription regulation</keyword>
<dbReference type="Pfam" id="PF03466">
    <property type="entry name" value="LysR_substrate"/>
    <property type="match status" value="1"/>
</dbReference>
<gene>
    <name evidence="7" type="ORF">Bxe_C0187</name>
</gene>
<dbReference type="PRINTS" id="PR00039">
    <property type="entry name" value="HTHLYSR"/>
</dbReference>
<dbReference type="InterPro" id="IPR000847">
    <property type="entry name" value="LysR_HTH_N"/>
</dbReference>
<dbReference type="KEGG" id="bxb:DR64_8241"/>
<dbReference type="eggNOG" id="COG0583">
    <property type="taxonomic scope" value="Bacteria"/>
</dbReference>
<keyword evidence="8" id="KW-1185">Reference proteome</keyword>
<evidence type="ECO:0000256" key="5">
    <source>
        <dbReference type="SAM" id="MobiDB-lite"/>
    </source>
</evidence>
<comment type="similarity">
    <text evidence="1">Belongs to the LysR transcriptional regulatory family.</text>
</comment>
<organism evidence="7 8">
    <name type="scientific">Paraburkholderia xenovorans (strain LB400)</name>
    <dbReference type="NCBI Taxonomy" id="266265"/>
    <lineage>
        <taxon>Bacteria</taxon>
        <taxon>Pseudomonadati</taxon>
        <taxon>Pseudomonadota</taxon>
        <taxon>Betaproteobacteria</taxon>
        <taxon>Burkholderiales</taxon>
        <taxon>Burkholderiaceae</taxon>
        <taxon>Paraburkholderia</taxon>
    </lineage>
</organism>
<feature type="region of interest" description="Disordered" evidence="5">
    <location>
        <begin position="303"/>
        <end position="325"/>
    </location>
</feature>
<dbReference type="SUPFAM" id="SSF46785">
    <property type="entry name" value="Winged helix' DNA-binding domain"/>
    <property type="match status" value="1"/>
</dbReference>
<dbReference type="PATRIC" id="fig|266265.5.peg.7971"/>
<proteinExistence type="inferred from homology"/>
<dbReference type="Proteomes" id="UP000001817">
    <property type="component" value="Chromosome 3"/>
</dbReference>
<dbReference type="InterPro" id="IPR005119">
    <property type="entry name" value="LysR_subst-bd"/>
</dbReference>
<accession>Q13IH7</accession>
<protein>
    <submittedName>
        <fullName evidence="7">Transcriptional regulator, LysR family</fullName>
    </submittedName>
</protein>
<name>Q13IH7_PARXL</name>
<evidence type="ECO:0000313" key="8">
    <source>
        <dbReference type="Proteomes" id="UP000001817"/>
    </source>
</evidence>
<reference evidence="7 8" key="1">
    <citation type="journal article" date="2006" name="Proc. Natl. Acad. Sci. U.S.A.">
        <title>Burkholderia xenovorans LB400 harbors a multi-replicon, 9.73-Mbp genome shaped for versatility.</title>
        <authorList>
            <person name="Chain P.S."/>
            <person name="Denef V.J."/>
            <person name="Konstantinidis K.T."/>
            <person name="Vergez L.M."/>
            <person name="Agullo L."/>
            <person name="Reyes V.L."/>
            <person name="Hauser L."/>
            <person name="Cordova M."/>
            <person name="Gomez L."/>
            <person name="Gonzalez M."/>
            <person name="Land M."/>
            <person name="Lao V."/>
            <person name="Larimer F."/>
            <person name="LiPuma J.J."/>
            <person name="Mahenthiralingam E."/>
            <person name="Malfatti S.A."/>
            <person name="Marx C.J."/>
            <person name="Parnell J.J."/>
            <person name="Ramette A."/>
            <person name="Richardson P."/>
            <person name="Seeger M."/>
            <person name="Smith D."/>
            <person name="Spilker T."/>
            <person name="Sul W.J."/>
            <person name="Tsoi T.V."/>
            <person name="Ulrich L.E."/>
            <person name="Zhulin I.B."/>
            <person name="Tiedje J.M."/>
        </authorList>
    </citation>
    <scope>NUCLEOTIDE SEQUENCE [LARGE SCALE GENOMIC DNA]</scope>
    <source>
        <strain evidence="7 8">LB400</strain>
    </source>
</reference>
<dbReference type="OrthoDB" id="8705920at2"/>
<dbReference type="AlphaFoldDB" id="Q13IH7"/>
<dbReference type="Gene3D" id="3.40.190.290">
    <property type="match status" value="1"/>
</dbReference>
<dbReference type="STRING" id="266265.Bxe_C0187"/>
<keyword evidence="3" id="KW-0238">DNA-binding</keyword>
<keyword evidence="4" id="KW-0804">Transcription</keyword>
<evidence type="ECO:0000313" key="7">
    <source>
        <dbReference type="EMBL" id="ABE36112.1"/>
    </source>
</evidence>
<dbReference type="FunFam" id="1.10.10.10:FF:000001">
    <property type="entry name" value="LysR family transcriptional regulator"/>
    <property type="match status" value="1"/>
</dbReference>
<evidence type="ECO:0000256" key="2">
    <source>
        <dbReference type="ARBA" id="ARBA00023015"/>
    </source>
</evidence>
<dbReference type="InterPro" id="IPR036388">
    <property type="entry name" value="WH-like_DNA-bd_sf"/>
</dbReference>
<dbReference type="InterPro" id="IPR058163">
    <property type="entry name" value="LysR-type_TF_proteobact-type"/>
</dbReference>
<dbReference type="GO" id="GO:0006351">
    <property type="term" value="P:DNA-templated transcription"/>
    <property type="evidence" value="ECO:0007669"/>
    <property type="project" value="TreeGrafter"/>
</dbReference>
<evidence type="ECO:0000256" key="4">
    <source>
        <dbReference type="ARBA" id="ARBA00023163"/>
    </source>
</evidence>
<dbReference type="PANTHER" id="PTHR30537:SF5">
    <property type="entry name" value="HTH-TYPE TRANSCRIPTIONAL ACTIVATOR TTDR-RELATED"/>
    <property type="match status" value="1"/>
</dbReference>